<accession>A0AAV5QRT8</accession>
<dbReference type="EMBL" id="BTFZ01000012">
    <property type="protein sequence ID" value="GMM37459.1"/>
    <property type="molecule type" value="Genomic_DNA"/>
</dbReference>
<name>A0AAV5QRT8_9ASCO</name>
<dbReference type="GO" id="GO:0005737">
    <property type="term" value="C:cytoplasm"/>
    <property type="evidence" value="ECO:0007669"/>
    <property type="project" value="TreeGrafter"/>
</dbReference>
<feature type="domain" description="Arrestin-like N-terminal" evidence="2">
    <location>
        <begin position="5"/>
        <end position="123"/>
    </location>
</feature>
<dbReference type="InterPro" id="IPR050357">
    <property type="entry name" value="Arrestin_domain-protein"/>
</dbReference>
<dbReference type="InterPro" id="IPR011021">
    <property type="entry name" value="Arrestin-like_N"/>
</dbReference>
<evidence type="ECO:0000259" key="2">
    <source>
        <dbReference type="Pfam" id="PF00339"/>
    </source>
</evidence>
<dbReference type="Proteomes" id="UP001360560">
    <property type="component" value="Unassembled WGS sequence"/>
</dbReference>
<reference evidence="3 4" key="1">
    <citation type="journal article" date="2023" name="Elife">
        <title>Identification of key yeast species and microbe-microbe interactions impacting larval growth of Drosophila in the wild.</title>
        <authorList>
            <person name="Mure A."/>
            <person name="Sugiura Y."/>
            <person name="Maeda R."/>
            <person name="Honda K."/>
            <person name="Sakurai N."/>
            <person name="Takahashi Y."/>
            <person name="Watada M."/>
            <person name="Katoh T."/>
            <person name="Gotoh A."/>
            <person name="Gotoh Y."/>
            <person name="Taniguchi I."/>
            <person name="Nakamura K."/>
            <person name="Hayashi T."/>
            <person name="Katayama T."/>
            <person name="Uemura T."/>
            <person name="Hattori Y."/>
        </authorList>
    </citation>
    <scope>NUCLEOTIDE SEQUENCE [LARGE SCALE GENOMIC DNA]</scope>
    <source>
        <strain evidence="3 4">SC-9</strain>
    </source>
</reference>
<protein>
    <recommendedName>
        <fullName evidence="2">Arrestin-like N-terminal domain-containing protein</fullName>
    </recommendedName>
</protein>
<dbReference type="Gene3D" id="2.60.40.640">
    <property type="match status" value="1"/>
</dbReference>
<dbReference type="CDD" id="cd22952">
    <property type="entry name" value="ART10-like"/>
    <property type="match status" value="1"/>
</dbReference>
<feature type="region of interest" description="Disordered" evidence="1">
    <location>
        <begin position="450"/>
        <end position="480"/>
    </location>
</feature>
<dbReference type="Pfam" id="PF00339">
    <property type="entry name" value="Arrestin_N"/>
    <property type="match status" value="1"/>
</dbReference>
<evidence type="ECO:0000313" key="3">
    <source>
        <dbReference type="EMBL" id="GMM37459.1"/>
    </source>
</evidence>
<dbReference type="InterPro" id="IPR014752">
    <property type="entry name" value="Arrestin-like_C"/>
</dbReference>
<keyword evidence="4" id="KW-1185">Reference proteome</keyword>
<proteinExistence type="predicted"/>
<dbReference type="GeneID" id="90075434"/>
<evidence type="ECO:0000313" key="4">
    <source>
        <dbReference type="Proteomes" id="UP001360560"/>
    </source>
</evidence>
<dbReference type="SUPFAM" id="SSF81296">
    <property type="entry name" value="E set domains"/>
    <property type="match status" value="1"/>
</dbReference>
<dbReference type="PANTHER" id="PTHR11188:SF17">
    <property type="entry name" value="FI21816P1"/>
    <property type="match status" value="1"/>
</dbReference>
<gene>
    <name evidence="3" type="ORF">DASC09_047840</name>
</gene>
<dbReference type="RefSeq" id="XP_064854455.1">
    <property type="nucleotide sequence ID" value="XM_064998383.1"/>
</dbReference>
<dbReference type="AlphaFoldDB" id="A0AAV5QRT8"/>
<comment type="caution">
    <text evidence="3">The sequence shown here is derived from an EMBL/GenBank/DDBJ whole genome shotgun (WGS) entry which is preliminary data.</text>
</comment>
<sequence>MPNLTIHVDQQQPVFTNGDTISGHITLQVNDRIDLNEITIELLGISETRISNSQGPGKSYRSHVLVKRSVRVFPEQFSELKSSHYTLGNGTYSYPFSLQFPSSTTPIECIANSFTGRCGFIYHNTIDAPATIPPTFYYGLFEDFARVTYQLVAVIHKHAFYKLNLRASHPLFFSPKNSWLSFSLSHIYDGKRSHIMRNSETVDCKIGFQSTAPPATTFVKRLLSSSTISLPFVAVCQFKPFISRTFNEGTTNRLLPVDTPLPDLLDIKLISLISPKEIRKLLNNDDDEAFNSKKKRSTTHNNTPPEQIVITRLRVSLQELITFSTTVQKGAVNEFAIQDTTLNHTLNLDTDFDRMPISSVPIAKKITDKWGNRITEHCYGMSLFPEWFNAKIPRTPQSFVCCNIQNDYTLSVRLDLSTTLGKKNSSAKCYCPVVILRDESTNAVPEDVPQYTQDIQPGELSIQDTAPQYTEDELPNYSAQ</sequence>
<dbReference type="GO" id="GO:0015031">
    <property type="term" value="P:protein transport"/>
    <property type="evidence" value="ECO:0007669"/>
    <property type="project" value="TreeGrafter"/>
</dbReference>
<organism evidence="3 4">
    <name type="scientific">Saccharomycopsis crataegensis</name>
    <dbReference type="NCBI Taxonomy" id="43959"/>
    <lineage>
        <taxon>Eukaryota</taxon>
        <taxon>Fungi</taxon>
        <taxon>Dikarya</taxon>
        <taxon>Ascomycota</taxon>
        <taxon>Saccharomycotina</taxon>
        <taxon>Saccharomycetes</taxon>
        <taxon>Saccharomycopsidaceae</taxon>
        <taxon>Saccharomycopsis</taxon>
    </lineage>
</organism>
<dbReference type="InterPro" id="IPR014756">
    <property type="entry name" value="Ig_E-set"/>
</dbReference>
<dbReference type="PANTHER" id="PTHR11188">
    <property type="entry name" value="ARRESTIN DOMAIN CONTAINING PROTEIN"/>
    <property type="match status" value="1"/>
</dbReference>
<evidence type="ECO:0000256" key="1">
    <source>
        <dbReference type="SAM" id="MobiDB-lite"/>
    </source>
</evidence>